<dbReference type="OrthoDB" id="72053at2759"/>
<proteinExistence type="predicted"/>
<keyword evidence="2" id="KW-0732">Signal</keyword>
<feature type="signal peptide" evidence="2">
    <location>
        <begin position="1"/>
        <end position="27"/>
    </location>
</feature>
<reference evidence="4" key="3">
    <citation type="submission" date="2017-04" db="EMBL/GenBank/DDBJ databases">
        <title>Population genomics of picophytoplankton unveils novel chromosome hypervariability.</title>
        <authorList>
            <consortium name="DOE Joint Genome Institute"/>
            <person name="Blanc-Mathieu R."/>
            <person name="Krasovec M."/>
            <person name="Hebrard M."/>
            <person name="Yau S."/>
            <person name="Desgranges E."/>
            <person name="Martin J."/>
            <person name="Schackwitz W."/>
            <person name="Kuo A."/>
            <person name="Salin G."/>
            <person name="Donnadieu C."/>
            <person name="Desdevises Y."/>
            <person name="Sanchez-Ferandin S."/>
            <person name="Moreau H."/>
            <person name="Rivals E."/>
            <person name="Grigoriev I.V."/>
            <person name="Grimsley N."/>
            <person name="Eyre-Walker A."/>
            <person name="Piganeau G."/>
        </authorList>
    </citation>
    <scope>NUCLEOTIDE SEQUENCE [LARGE SCALE GENOMIC DNA]</scope>
    <source>
        <strain evidence="4">RCC 1115</strain>
    </source>
</reference>
<evidence type="ECO:0000256" key="2">
    <source>
        <dbReference type="SAM" id="SignalP"/>
    </source>
</evidence>
<dbReference type="SUPFAM" id="SSF52833">
    <property type="entry name" value="Thioredoxin-like"/>
    <property type="match status" value="1"/>
</dbReference>
<feature type="chain" id="PRO_5030174940" evidence="2">
    <location>
        <begin position="28"/>
        <end position="265"/>
    </location>
</feature>
<keyword evidence="1" id="KW-0472">Membrane</keyword>
<dbReference type="Proteomes" id="UP000009170">
    <property type="component" value="Unassembled WGS sequence"/>
</dbReference>
<keyword evidence="1" id="KW-1133">Transmembrane helix</keyword>
<organism evidence="3 5">
    <name type="scientific">Ostreococcus tauri</name>
    <name type="common">Marine green alga</name>
    <dbReference type="NCBI Taxonomy" id="70448"/>
    <lineage>
        <taxon>Eukaryota</taxon>
        <taxon>Viridiplantae</taxon>
        <taxon>Chlorophyta</taxon>
        <taxon>Mamiellophyceae</taxon>
        <taxon>Mamiellales</taxon>
        <taxon>Bathycoccaceae</taxon>
        <taxon>Ostreococcus</taxon>
    </lineage>
</organism>
<reference evidence="3" key="2">
    <citation type="journal article" date="2014" name="BMC Genomics">
        <title>An improved genome of the model marine alga Ostreococcus tauri unfolds by assessing Illumina de novo assemblies.</title>
        <authorList>
            <person name="Blanc-Mathieu R."/>
            <person name="Verhelst B."/>
            <person name="Derelle E."/>
            <person name="Rombauts S."/>
            <person name="Bouget F.Y."/>
            <person name="Carre I."/>
            <person name="Chateau A."/>
            <person name="Eyre-Walker A."/>
            <person name="Grimsley N."/>
            <person name="Moreau H."/>
            <person name="Piegu B."/>
            <person name="Rivals E."/>
            <person name="Schackwitz W."/>
            <person name="Van de Peer Y."/>
            <person name="Piganeau G."/>
        </authorList>
    </citation>
    <scope>NUCLEOTIDE SEQUENCE</scope>
    <source>
        <strain evidence="3">RCC4221</strain>
    </source>
</reference>
<evidence type="ECO:0000256" key="1">
    <source>
        <dbReference type="SAM" id="Phobius"/>
    </source>
</evidence>
<gene>
    <name evidence="4" type="ORF">BE221DRAFT_75431</name>
    <name evidence="3" type="ORF">OT_ostta14g02230</name>
</gene>
<name>Q00VU8_OSTTA</name>
<dbReference type="STRING" id="70448.Q00VU8"/>
<reference evidence="3 5" key="1">
    <citation type="journal article" date="2006" name="Proc. Natl. Acad. Sci. U.S.A.">
        <title>Genome analysis of the smallest free-living eukaryote Ostreococcus tauri unveils many unique features.</title>
        <authorList>
            <person name="Derelle E."/>
            <person name="Ferraz C."/>
            <person name="Rombauts S."/>
            <person name="Rouze P."/>
            <person name="Worden A.Z."/>
            <person name="Robbens S."/>
            <person name="Partensky F."/>
            <person name="Degroeve S."/>
            <person name="Echeynie S."/>
            <person name="Cooke R."/>
            <person name="Saeys Y."/>
            <person name="Wuyts J."/>
            <person name="Jabbari K."/>
            <person name="Bowler C."/>
            <person name="Panaud O."/>
            <person name="Piegu B."/>
            <person name="Ball S.G."/>
            <person name="Ral J.-P."/>
            <person name="Bouget F.-Y."/>
            <person name="Piganeau G."/>
            <person name="De Baets B."/>
            <person name="Picard A."/>
            <person name="Delseny M."/>
            <person name="Demaille J."/>
            <person name="Van de Peer Y."/>
            <person name="Moreau H."/>
        </authorList>
    </citation>
    <scope>NUCLEOTIDE SEQUENCE [LARGE SCALE GENOMIC DNA]</scope>
    <source>
        <strain evidence="3 5">OTTH0595</strain>
    </source>
</reference>
<dbReference type="PANTHER" id="PTHR19991">
    <property type="entry name" value="L 2 01289"/>
    <property type="match status" value="1"/>
</dbReference>
<dbReference type="InterPro" id="IPR036249">
    <property type="entry name" value="Thioredoxin-like_sf"/>
</dbReference>
<dbReference type="InParanoid" id="Q00VU8"/>
<dbReference type="Gene3D" id="3.40.30.10">
    <property type="entry name" value="Glutaredoxin"/>
    <property type="match status" value="1"/>
</dbReference>
<dbReference type="Proteomes" id="UP000195557">
    <property type="component" value="Unassembled WGS sequence"/>
</dbReference>
<dbReference type="EMBL" id="KZ155785">
    <property type="protein sequence ID" value="OUS46023.1"/>
    <property type="molecule type" value="Genomic_DNA"/>
</dbReference>
<evidence type="ECO:0000313" key="3">
    <source>
        <dbReference type="EMBL" id="CAL57010.1"/>
    </source>
</evidence>
<keyword evidence="1" id="KW-0812">Transmembrane</keyword>
<dbReference type="KEGG" id="ota:OT_ostta14g02230"/>
<sequence length="265" mass="28650">MPRASTRAIALTVVALVVARSASPVAAYVDVGARGVPTLTDENFERETQTSSGSSSGDWLVLFTDADSIRGARAARTLAAARESLLERGVVASELDFERAPETTDRFRFVVKRRPSVVLIKRGKCYAREVNGEESAEEMTEFATKTYATTSETSETCPQELTFIQKKFARATTALAMGLVRLHDRVERMSHALREDYKVVAATRRASGVRAALRAVERVMTESSNEYGLLLVIVGLVVIVTAGALAVVTFPTAAASTQATKAKTE</sequence>
<dbReference type="PANTHER" id="PTHR19991:SF2">
    <property type="entry name" value="GH08893P"/>
    <property type="match status" value="1"/>
</dbReference>
<dbReference type="EMBL" id="CAID01000014">
    <property type="protein sequence ID" value="CAL57010.1"/>
    <property type="molecule type" value="Genomic_DNA"/>
</dbReference>
<accession>Q00VU8</accession>
<feature type="transmembrane region" description="Helical" evidence="1">
    <location>
        <begin position="227"/>
        <end position="253"/>
    </location>
</feature>
<protein>
    <submittedName>
        <fullName evidence="3">Thioredoxin-like fold</fullName>
    </submittedName>
</protein>
<dbReference type="AlphaFoldDB" id="Q00VU8"/>
<evidence type="ECO:0000313" key="5">
    <source>
        <dbReference type="Proteomes" id="UP000009170"/>
    </source>
</evidence>
<keyword evidence="5" id="KW-1185">Reference proteome</keyword>
<evidence type="ECO:0000313" key="4">
    <source>
        <dbReference type="EMBL" id="OUS46023.1"/>
    </source>
</evidence>
<dbReference type="RefSeq" id="XP_003083055.1">
    <property type="nucleotide sequence ID" value="XM_003083007.1"/>
</dbReference>
<accession>A0A1Y5ID73</accession>
<accession>A0A454XNV4</accession>
<dbReference type="GeneID" id="9837705"/>